<comment type="caution">
    <text evidence="5">The sequence shown here is derived from an EMBL/GenBank/DDBJ whole genome shotgun (WGS) entry which is preliminary data.</text>
</comment>
<dbReference type="PROSITE" id="PS00041">
    <property type="entry name" value="HTH_ARAC_FAMILY_1"/>
    <property type="match status" value="1"/>
</dbReference>
<proteinExistence type="predicted"/>
<dbReference type="SMART" id="SM00342">
    <property type="entry name" value="HTH_ARAC"/>
    <property type="match status" value="1"/>
</dbReference>
<dbReference type="Proteomes" id="UP000808914">
    <property type="component" value="Unassembled WGS sequence"/>
</dbReference>
<dbReference type="InterPro" id="IPR018062">
    <property type="entry name" value="HTH_AraC-typ_CS"/>
</dbReference>
<keyword evidence="3" id="KW-0804">Transcription</keyword>
<keyword evidence="6" id="KW-1185">Reference proteome</keyword>
<keyword evidence="2" id="KW-0238">DNA-binding</keyword>
<name>A0ABS2Q249_9BACL</name>
<dbReference type="InterPro" id="IPR018060">
    <property type="entry name" value="HTH_AraC"/>
</dbReference>
<feature type="domain" description="HTH araC/xylS-type" evidence="4">
    <location>
        <begin position="65"/>
        <end position="163"/>
    </location>
</feature>
<evidence type="ECO:0000256" key="3">
    <source>
        <dbReference type="ARBA" id="ARBA00023163"/>
    </source>
</evidence>
<dbReference type="Gene3D" id="1.10.10.60">
    <property type="entry name" value="Homeodomain-like"/>
    <property type="match status" value="2"/>
</dbReference>
<gene>
    <name evidence="5" type="ORF">JOD45_002155</name>
</gene>
<reference evidence="5 6" key="1">
    <citation type="submission" date="2021-01" db="EMBL/GenBank/DDBJ databases">
        <title>Genomic Encyclopedia of Type Strains, Phase IV (KMG-IV): sequencing the most valuable type-strain genomes for metagenomic binning, comparative biology and taxonomic classification.</title>
        <authorList>
            <person name="Goeker M."/>
        </authorList>
    </citation>
    <scope>NUCLEOTIDE SEQUENCE [LARGE SCALE GENOMIC DNA]</scope>
    <source>
        <strain evidence="5 6">DSM 28236</strain>
    </source>
</reference>
<sequence>MTPDVIWAQEILHAIRRIHQYIEAKDACYEIDVSSELNLLWKNFISNGVQLEYAETDHIRDARMKQMLHWIHSHYAEKIKLEDIARAGQLSRSECCRYFKRLLKTSPLQYVIDYRIQQSLLLLQQQDNTVTDVAFQVGFNSTSYFIDTFRKTIGMTPHIYKKHHEQVSDA</sequence>
<dbReference type="InterPro" id="IPR009057">
    <property type="entry name" value="Homeodomain-like_sf"/>
</dbReference>
<accession>A0ABS2Q249</accession>
<keyword evidence="1" id="KW-0805">Transcription regulation</keyword>
<dbReference type="PRINTS" id="PR00032">
    <property type="entry name" value="HTHARAC"/>
</dbReference>
<evidence type="ECO:0000256" key="2">
    <source>
        <dbReference type="ARBA" id="ARBA00023125"/>
    </source>
</evidence>
<dbReference type="InterPro" id="IPR020449">
    <property type="entry name" value="Tscrpt_reg_AraC-type_HTH"/>
</dbReference>
<dbReference type="PANTHER" id="PTHR43280">
    <property type="entry name" value="ARAC-FAMILY TRANSCRIPTIONAL REGULATOR"/>
    <property type="match status" value="1"/>
</dbReference>
<dbReference type="SUPFAM" id="SSF46689">
    <property type="entry name" value="Homeodomain-like"/>
    <property type="match status" value="2"/>
</dbReference>
<evidence type="ECO:0000259" key="4">
    <source>
        <dbReference type="PROSITE" id="PS01124"/>
    </source>
</evidence>
<dbReference type="Pfam" id="PF12833">
    <property type="entry name" value="HTH_18"/>
    <property type="match status" value="1"/>
</dbReference>
<evidence type="ECO:0000313" key="6">
    <source>
        <dbReference type="Proteomes" id="UP000808914"/>
    </source>
</evidence>
<protein>
    <submittedName>
        <fullName evidence="5">AraC-like DNA-binding protein</fullName>
    </submittedName>
</protein>
<dbReference type="PROSITE" id="PS01124">
    <property type="entry name" value="HTH_ARAC_FAMILY_2"/>
    <property type="match status" value="1"/>
</dbReference>
<evidence type="ECO:0000256" key="1">
    <source>
        <dbReference type="ARBA" id="ARBA00023015"/>
    </source>
</evidence>
<organism evidence="5 6">
    <name type="scientific">Scopulibacillus daqui</name>
    <dbReference type="NCBI Taxonomy" id="1469162"/>
    <lineage>
        <taxon>Bacteria</taxon>
        <taxon>Bacillati</taxon>
        <taxon>Bacillota</taxon>
        <taxon>Bacilli</taxon>
        <taxon>Bacillales</taxon>
        <taxon>Sporolactobacillaceae</taxon>
        <taxon>Scopulibacillus</taxon>
    </lineage>
</organism>
<evidence type="ECO:0000313" key="5">
    <source>
        <dbReference type="EMBL" id="MBM7645930.1"/>
    </source>
</evidence>
<dbReference type="PANTHER" id="PTHR43280:SF28">
    <property type="entry name" value="HTH-TYPE TRANSCRIPTIONAL ACTIVATOR RHAS"/>
    <property type="match status" value="1"/>
</dbReference>
<dbReference type="EMBL" id="JAFBER010000013">
    <property type="protein sequence ID" value="MBM7645930.1"/>
    <property type="molecule type" value="Genomic_DNA"/>
</dbReference>